<dbReference type="AlphaFoldDB" id="A0A7S2VCN2"/>
<evidence type="ECO:0000313" key="1">
    <source>
        <dbReference type="EMBL" id="CAD9949408.1"/>
    </source>
</evidence>
<gene>
    <name evidence="1" type="ORF">APAL1065_LOCUS4607</name>
</gene>
<organism evidence="1">
    <name type="scientific">Entomoneis paludosa</name>
    <dbReference type="NCBI Taxonomy" id="265537"/>
    <lineage>
        <taxon>Eukaryota</taxon>
        <taxon>Sar</taxon>
        <taxon>Stramenopiles</taxon>
        <taxon>Ochrophyta</taxon>
        <taxon>Bacillariophyta</taxon>
        <taxon>Bacillariophyceae</taxon>
        <taxon>Bacillariophycidae</taxon>
        <taxon>Entomoneidaceae</taxon>
        <taxon>Entomoneis</taxon>
    </lineage>
</organism>
<accession>A0A7S2VCN2</accession>
<dbReference type="EMBL" id="HBHT01006902">
    <property type="protein sequence ID" value="CAD9949408.1"/>
    <property type="molecule type" value="Transcribed_RNA"/>
</dbReference>
<name>A0A7S2VCN2_9STRA</name>
<protein>
    <submittedName>
        <fullName evidence="1">Uncharacterized protein</fullName>
    </submittedName>
</protein>
<reference evidence="1" key="1">
    <citation type="submission" date="2021-01" db="EMBL/GenBank/DDBJ databases">
        <authorList>
            <person name="Corre E."/>
            <person name="Pelletier E."/>
            <person name="Niang G."/>
            <person name="Scheremetjew M."/>
            <person name="Finn R."/>
            <person name="Kale V."/>
            <person name="Holt S."/>
            <person name="Cochrane G."/>
            <person name="Meng A."/>
            <person name="Brown T."/>
            <person name="Cohen L."/>
        </authorList>
    </citation>
    <scope>NUCLEOTIDE SEQUENCE</scope>
    <source>
        <strain evidence="1">CCMP125</strain>
    </source>
</reference>
<proteinExistence type="predicted"/>
<sequence length="166" mass="18358">MIHRGVETGCCGGFFMGNSDPMKERYILLKGAFCFVFDSEDSSSPLYAIKLHGMAAEIKDQHSYQGRTLVLLRAGSLGDVQYEFSFLDESTANKFKTTVTQQASAAATEETRKRLGHEHLLNKRASVRYAETVAIAKEKEQPDKPISRNEILANMAEADGMGTTPM</sequence>